<organism evidence="2 3">
    <name type="scientific">Agathobaculum hominis</name>
    <dbReference type="NCBI Taxonomy" id="2763014"/>
    <lineage>
        <taxon>Bacteria</taxon>
        <taxon>Bacillati</taxon>
        <taxon>Bacillota</taxon>
        <taxon>Clostridia</taxon>
        <taxon>Eubacteriales</taxon>
        <taxon>Butyricicoccaceae</taxon>
        <taxon>Agathobaculum</taxon>
    </lineage>
</organism>
<gene>
    <name evidence="2" type="ORF">H8S02_01875</name>
</gene>
<dbReference type="InterPro" id="IPR012338">
    <property type="entry name" value="Beta-lactam/transpept-like"/>
</dbReference>
<dbReference type="RefSeq" id="WP_186969000.1">
    <property type="nucleotide sequence ID" value="NZ_JACOPK010000002.1"/>
</dbReference>
<sequence length="455" mass="48143">MRKIEKRSVFCLILAALLGIGLAFFCFRFVADGDDWASYPYNRHLYNNQGVLKGGTIIDSRGVVLSTLSEDGERVYNEDGTIRRATLHAVGDPAGNIGAGALTAFADKLSGYNLLTGAYSPLGTGNSVYLTIDSELNRVAYEALGGQNGTVGVYNYKTGEILCMVSAPTFDPDDPPNIAADDPAWDGVYVNRLLSANSIPGSIFKVVTLNAAIENIPDLFQRKWNCTGSVEIGGDTVTCPYAHGEQDIESALANSCNGVFGQLAVELGSAAMKKYADAAGLTESLRVDGIQTASGHFDFDVSENQLAWAGVGQGQDTMCPISMLQYMGAIANGGKAAVPRLIEKSTTDYGLPTGIYRTKNSAQLIDEKTAGTIADLMHNNVIETYGQDRFPGMDICAKSGTAEVGADKTPNAWFTGFLRDEDTPYAFIVLVENGGGGARVAGTVASAVLQAAVGR</sequence>
<name>A0ABR7GK93_9FIRM</name>
<dbReference type="EMBL" id="JACOPK010000002">
    <property type="protein sequence ID" value="MBC5694698.1"/>
    <property type="molecule type" value="Genomic_DNA"/>
</dbReference>
<proteinExistence type="predicted"/>
<dbReference type="SUPFAM" id="SSF56601">
    <property type="entry name" value="beta-lactamase/transpeptidase-like"/>
    <property type="match status" value="1"/>
</dbReference>
<dbReference type="PANTHER" id="PTHR30627:SF24">
    <property type="entry name" value="PENICILLIN-BINDING PROTEIN 4B"/>
    <property type="match status" value="1"/>
</dbReference>
<dbReference type="Pfam" id="PF00905">
    <property type="entry name" value="Transpeptidase"/>
    <property type="match status" value="1"/>
</dbReference>
<dbReference type="InterPro" id="IPR050515">
    <property type="entry name" value="Beta-lactam/transpept"/>
</dbReference>
<dbReference type="Gene3D" id="3.90.1310.10">
    <property type="entry name" value="Penicillin-binding protein 2a (Domain 2)"/>
    <property type="match status" value="1"/>
</dbReference>
<evidence type="ECO:0000313" key="2">
    <source>
        <dbReference type="EMBL" id="MBC5694698.1"/>
    </source>
</evidence>
<dbReference type="Proteomes" id="UP000641741">
    <property type="component" value="Unassembled WGS sequence"/>
</dbReference>
<comment type="caution">
    <text evidence="2">The sequence shown here is derived from an EMBL/GenBank/DDBJ whole genome shotgun (WGS) entry which is preliminary data.</text>
</comment>
<evidence type="ECO:0000259" key="1">
    <source>
        <dbReference type="Pfam" id="PF00905"/>
    </source>
</evidence>
<reference evidence="2 3" key="1">
    <citation type="submission" date="2020-08" db="EMBL/GenBank/DDBJ databases">
        <title>Genome public.</title>
        <authorList>
            <person name="Liu C."/>
            <person name="Sun Q."/>
        </authorList>
    </citation>
    <scope>NUCLEOTIDE SEQUENCE [LARGE SCALE GENOMIC DNA]</scope>
    <source>
        <strain evidence="2 3">M2</strain>
    </source>
</reference>
<keyword evidence="3" id="KW-1185">Reference proteome</keyword>
<dbReference type="InterPro" id="IPR001460">
    <property type="entry name" value="PCN-bd_Tpept"/>
</dbReference>
<evidence type="ECO:0000313" key="3">
    <source>
        <dbReference type="Proteomes" id="UP000641741"/>
    </source>
</evidence>
<dbReference type="PANTHER" id="PTHR30627">
    <property type="entry name" value="PEPTIDOGLYCAN D,D-TRANSPEPTIDASE"/>
    <property type="match status" value="1"/>
</dbReference>
<feature type="domain" description="Penicillin-binding protein transpeptidase" evidence="1">
    <location>
        <begin position="149"/>
        <end position="449"/>
    </location>
</feature>
<dbReference type="Gene3D" id="3.40.710.10">
    <property type="entry name" value="DD-peptidase/beta-lactamase superfamily"/>
    <property type="match status" value="1"/>
</dbReference>
<protein>
    <submittedName>
        <fullName evidence="2">Penicillin-binding protein</fullName>
    </submittedName>
</protein>
<accession>A0ABR7GK93</accession>